<reference evidence="1" key="1">
    <citation type="submission" date="2020-07" db="EMBL/GenBank/DDBJ databases">
        <authorList>
            <person name="Nazaruddin N."/>
        </authorList>
    </citation>
    <scope>NUCLEOTIDE SEQUENCE</scope>
</reference>
<dbReference type="OrthoDB" id="10543054at2759"/>
<name>A0A6V7HDV6_9HYME</name>
<protein>
    <submittedName>
        <fullName evidence="1">Uncharacterized protein</fullName>
    </submittedName>
</protein>
<accession>A0A6V7HDV6</accession>
<evidence type="ECO:0000313" key="1">
    <source>
        <dbReference type="EMBL" id="CAD1478396.1"/>
    </source>
</evidence>
<dbReference type="EMBL" id="CAJDYZ010010744">
    <property type="protein sequence ID" value="CAD1478396.1"/>
    <property type="molecule type" value="Genomic_DNA"/>
</dbReference>
<sequence length="200" mass="22988">MVARIAILHAAPAHVECNKQTKKKKKKRKEKINEGNRRKLIVTVALLSKRSFSSRIIIYRTPGKIYIWHWIPVDRAPHARIAIHLASINYDRVDLGLVMPIFSSRAFTNLCTLVQCRLFLFYCETNFACSARILRTNDTSMKLSNEILRGILKIPATGITKPRTKRSDSHIVAAISDVKHQLFHRYVPNLRSSSFAYRCD</sequence>
<dbReference type="AlphaFoldDB" id="A0A6V7HDV6"/>
<evidence type="ECO:0000313" key="2">
    <source>
        <dbReference type="Proteomes" id="UP000752696"/>
    </source>
</evidence>
<dbReference type="Proteomes" id="UP000752696">
    <property type="component" value="Unassembled WGS sequence"/>
</dbReference>
<gene>
    <name evidence="1" type="ORF">MHI_LOCUS793747</name>
</gene>
<keyword evidence="2" id="KW-1185">Reference proteome</keyword>
<organism evidence="1 2">
    <name type="scientific">Heterotrigona itama</name>
    <dbReference type="NCBI Taxonomy" id="395501"/>
    <lineage>
        <taxon>Eukaryota</taxon>
        <taxon>Metazoa</taxon>
        <taxon>Ecdysozoa</taxon>
        <taxon>Arthropoda</taxon>
        <taxon>Hexapoda</taxon>
        <taxon>Insecta</taxon>
        <taxon>Pterygota</taxon>
        <taxon>Neoptera</taxon>
        <taxon>Endopterygota</taxon>
        <taxon>Hymenoptera</taxon>
        <taxon>Apocrita</taxon>
        <taxon>Aculeata</taxon>
        <taxon>Apoidea</taxon>
        <taxon>Anthophila</taxon>
        <taxon>Apidae</taxon>
        <taxon>Heterotrigona</taxon>
    </lineage>
</organism>
<comment type="caution">
    <text evidence="1">The sequence shown here is derived from an EMBL/GenBank/DDBJ whole genome shotgun (WGS) entry which is preliminary data.</text>
</comment>
<proteinExistence type="predicted"/>